<organism evidence="3 4">
    <name type="scientific">Pseudobacteriovorax antillogorgiicola</name>
    <dbReference type="NCBI Taxonomy" id="1513793"/>
    <lineage>
        <taxon>Bacteria</taxon>
        <taxon>Pseudomonadati</taxon>
        <taxon>Bdellovibrionota</taxon>
        <taxon>Oligoflexia</taxon>
        <taxon>Oligoflexales</taxon>
        <taxon>Pseudobacteriovoracaceae</taxon>
        <taxon>Pseudobacteriovorax</taxon>
    </lineage>
</organism>
<gene>
    <name evidence="3" type="ORF">SAMN06296036_103131</name>
</gene>
<proteinExistence type="predicted"/>
<sequence length="125" mass="14207">MSSLKLLVVEDSHELVRIWRTLFRVSTDFKVKFCLSGSCAKETISAGYKPDVVLTDYYLGDTNGIALMEEIREARPSSKFIVITGNTEDERMLKMHRQGLFALLHKPVKFDLIKQNIEAVARQGT</sequence>
<feature type="domain" description="Response regulatory" evidence="2">
    <location>
        <begin position="5"/>
        <end position="121"/>
    </location>
</feature>
<dbReference type="Pfam" id="PF00072">
    <property type="entry name" value="Response_reg"/>
    <property type="match status" value="1"/>
</dbReference>
<dbReference type="EMBL" id="FWZT01000003">
    <property type="protein sequence ID" value="SMF00764.1"/>
    <property type="molecule type" value="Genomic_DNA"/>
</dbReference>
<dbReference type="STRING" id="1513793.SAMN06296036_103131"/>
<dbReference type="GO" id="GO:0000156">
    <property type="term" value="F:phosphorelay response regulator activity"/>
    <property type="evidence" value="ECO:0007669"/>
    <property type="project" value="TreeGrafter"/>
</dbReference>
<evidence type="ECO:0000256" key="1">
    <source>
        <dbReference type="PROSITE-ProRule" id="PRU00169"/>
    </source>
</evidence>
<dbReference type="InterPro" id="IPR051271">
    <property type="entry name" value="2C-system_Tx_regulators"/>
</dbReference>
<dbReference type="PANTHER" id="PTHR45526">
    <property type="entry name" value="TRANSCRIPTIONAL REGULATORY PROTEIN DPIA"/>
    <property type="match status" value="1"/>
</dbReference>
<dbReference type="PROSITE" id="PS50110">
    <property type="entry name" value="RESPONSE_REGULATORY"/>
    <property type="match status" value="1"/>
</dbReference>
<dbReference type="AlphaFoldDB" id="A0A1Y6BAY2"/>
<dbReference type="CDD" id="cd00156">
    <property type="entry name" value="REC"/>
    <property type="match status" value="1"/>
</dbReference>
<dbReference type="PANTHER" id="PTHR45526:SF1">
    <property type="entry name" value="TRANSCRIPTIONAL REGULATORY PROTEIN DCUR-RELATED"/>
    <property type="match status" value="1"/>
</dbReference>
<dbReference type="SMART" id="SM00448">
    <property type="entry name" value="REC"/>
    <property type="match status" value="1"/>
</dbReference>
<name>A0A1Y6BAY2_9BACT</name>
<dbReference type="SUPFAM" id="SSF52172">
    <property type="entry name" value="CheY-like"/>
    <property type="match status" value="1"/>
</dbReference>
<evidence type="ECO:0000259" key="2">
    <source>
        <dbReference type="PROSITE" id="PS50110"/>
    </source>
</evidence>
<feature type="modified residue" description="4-aspartylphosphate" evidence="1">
    <location>
        <position position="56"/>
    </location>
</feature>
<dbReference type="RefSeq" id="WP_132316139.1">
    <property type="nucleotide sequence ID" value="NZ_FWZT01000003.1"/>
</dbReference>
<evidence type="ECO:0000313" key="4">
    <source>
        <dbReference type="Proteomes" id="UP000192907"/>
    </source>
</evidence>
<keyword evidence="1" id="KW-0597">Phosphoprotein</keyword>
<accession>A0A1Y6BAY2</accession>
<dbReference type="OrthoDB" id="194442at2"/>
<dbReference type="InterPro" id="IPR011006">
    <property type="entry name" value="CheY-like_superfamily"/>
</dbReference>
<keyword evidence="4" id="KW-1185">Reference proteome</keyword>
<dbReference type="InterPro" id="IPR001789">
    <property type="entry name" value="Sig_transdc_resp-reg_receiver"/>
</dbReference>
<dbReference type="Gene3D" id="3.40.50.2300">
    <property type="match status" value="1"/>
</dbReference>
<dbReference type="Proteomes" id="UP000192907">
    <property type="component" value="Unassembled WGS sequence"/>
</dbReference>
<evidence type="ECO:0000313" key="3">
    <source>
        <dbReference type="EMBL" id="SMF00764.1"/>
    </source>
</evidence>
<reference evidence="4" key="1">
    <citation type="submission" date="2017-04" db="EMBL/GenBank/DDBJ databases">
        <authorList>
            <person name="Varghese N."/>
            <person name="Submissions S."/>
        </authorList>
    </citation>
    <scope>NUCLEOTIDE SEQUENCE [LARGE SCALE GENOMIC DNA]</scope>
    <source>
        <strain evidence="4">RKEM611</strain>
    </source>
</reference>
<protein>
    <submittedName>
        <fullName evidence="3">Response regulator receiver domain-containing protein</fullName>
    </submittedName>
</protein>